<sequence length="237" mass="25895">MPDLLPRRANLGCGWDIRPGFLNIDLHGFHKPDLVGDITDLPQLPSGHFEALVAQDVLEHLERGKVPGAIAEWSRLLAPGGVIELRMPSLLHLMAMLASPEWRTPEKAAEVTHLMFGSQAYNGDYHLSGYTPALLVKLLGDAGLLVCEARVRDGWLFELRARKAAALTVPEEVVGQCYFEELHRPADAAGLAGFAAAMRDGMTEAALRNALRGSDEAEFLRHNPSFLVPYRGQTIGA</sequence>
<keyword evidence="2" id="KW-0808">Transferase</keyword>
<evidence type="ECO:0000313" key="3">
    <source>
        <dbReference type="Proteomes" id="UP001589865"/>
    </source>
</evidence>
<dbReference type="InterPro" id="IPR029063">
    <property type="entry name" value="SAM-dependent_MTases_sf"/>
</dbReference>
<dbReference type="RefSeq" id="WP_377046067.1">
    <property type="nucleotide sequence ID" value="NZ_JBHLUN010000014.1"/>
</dbReference>
<dbReference type="Pfam" id="PF08241">
    <property type="entry name" value="Methyltransf_11"/>
    <property type="match status" value="1"/>
</dbReference>
<keyword evidence="2" id="KW-0489">Methyltransferase</keyword>
<evidence type="ECO:0000313" key="2">
    <source>
        <dbReference type="EMBL" id="MFC0410317.1"/>
    </source>
</evidence>
<dbReference type="Proteomes" id="UP001589865">
    <property type="component" value="Unassembled WGS sequence"/>
</dbReference>
<accession>A0ABV6JX68</accession>
<feature type="domain" description="Methyltransferase type 11" evidence="1">
    <location>
        <begin position="13"/>
        <end position="83"/>
    </location>
</feature>
<protein>
    <submittedName>
        <fullName evidence="2">Methyltransferase domain-containing protein</fullName>
    </submittedName>
</protein>
<dbReference type="EMBL" id="JBHLUN010000014">
    <property type="protein sequence ID" value="MFC0410317.1"/>
    <property type="molecule type" value="Genomic_DNA"/>
</dbReference>
<dbReference type="GO" id="GO:0008168">
    <property type="term" value="F:methyltransferase activity"/>
    <property type="evidence" value="ECO:0007669"/>
    <property type="project" value="UniProtKB-KW"/>
</dbReference>
<proteinExistence type="predicted"/>
<dbReference type="GO" id="GO:0032259">
    <property type="term" value="P:methylation"/>
    <property type="evidence" value="ECO:0007669"/>
    <property type="project" value="UniProtKB-KW"/>
</dbReference>
<gene>
    <name evidence="2" type="ORF">ACFFGY_18845</name>
</gene>
<dbReference type="SUPFAM" id="SSF53335">
    <property type="entry name" value="S-adenosyl-L-methionine-dependent methyltransferases"/>
    <property type="match status" value="1"/>
</dbReference>
<dbReference type="CDD" id="cd02440">
    <property type="entry name" value="AdoMet_MTases"/>
    <property type="match status" value="1"/>
</dbReference>
<evidence type="ECO:0000259" key="1">
    <source>
        <dbReference type="Pfam" id="PF08241"/>
    </source>
</evidence>
<dbReference type="InterPro" id="IPR013216">
    <property type="entry name" value="Methyltransf_11"/>
</dbReference>
<name>A0ABV6JX68_9PROT</name>
<comment type="caution">
    <text evidence="2">The sequence shown here is derived from an EMBL/GenBank/DDBJ whole genome shotgun (WGS) entry which is preliminary data.</text>
</comment>
<reference evidence="2 3" key="1">
    <citation type="submission" date="2024-09" db="EMBL/GenBank/DDBJ databases">
        <authorList>
            <person name="Sun Q."/>
            <person name="Mori K."/>
        </authorList>
    </citation>
    <scope>NUCLEOTIDE SEQUENCE [LARGE SCALE GENOMIC DNA]</scope>
    <source>
        <strain evidence="2 3">TBRC 5777</strain>
    </source>
</reference>
<keyword evidence="3" id="KW-1185">Reference proteome</keyword>
<organism evidence="2 3">
    <name type="scientific">Roseomonas elaeocarpi</name>
    <dbReference type="NCBI Taxonomy" id="907779"/>
    <lineage>
        <taxon>Bacteria</taxon>
        <taxon>Pseudomonadati</taxon>
        <taxon>Pseudomonadota</taxon>
        <taxon>Alphaproteobacteria</taxon>
        <taxon>Acetobacterales</taxon>
        <taxon>Roseomonadaceae</taxon>
        <taxon>Roseomonas</taxon>
    </lineage>
</organism>
<dbReference type="Gene3D" id="3.40.50.150">
    <property type="entry name" value="Vaccinia Virus protein VP39"/>
    <property type="match status" value="1"/>
</dbReference>